<dbReference type="GO" id="GO:0005384">
    <property type="term" value="F:manganese ion transmembrane transporter activity"/>
    <property type="evidence" value="ECO:0007669"/>
    <property type="project" value="InterPro"/>
</dbReference>
<organism evidence="7 8">
    <name type="scientific">Brevibacterium linens</name>
    <dbReference type="NCBI Taxonomy" id="1703"/>
    <lineage>
        <taxon>Bacteria</taxon>
        <taxon>Bacillati</taxon>
        <taxon>Actinomycetota</taxon>
        <taxon>Actinomycetes</taxon>
        <taxon>Micrococcales</taxon>
        <taxon>Brevibacteriaceae</taxon>
        <taxon>Brevibacterium</taxon>
    </lineage>
</organism>
<dbReference type="PANTHER" id="PTHR31851">
    <property type="entry name" value="FE(2+)/MN(2+) TRANSPORTER PCL1"/>
    <property type="match status" value="1"/>
</dbReference>
<proteinExistence type="predicted"/>
<keyword evidence="4 6" id="KW-0472">Membrane</keyword>
<reference evidence="7 8" key="1">
    <citation type="submission" date="2017-03" db="EMBL/GenBank/DDBJ databases">
        <authorList>
            <person name="Afonso C.L."/>
            <person name="Miller P.J."/>
            <person name="Scott M.A."/>
            <person name="Spackman E."/>
            <person name="Goraichik I."/>
            <person name="Dimitrov K.M."/>
            <person name="Suarez D.L."/>
            <person name="Swayne D.E."/>
        </authorList>
    </citation>
    <scope>NUCLEOTIDE SEQUENCE [LARGE SCALE GENOMIC DNA]</scope>
    <source>
        <strain evidence="7 8">Mu101</strain>
    </source>
</reference>
<keyword evidence="2 6" id="KW-0812">Transmembrane</keyword>
<dbReference type="EMBL" id="FXZA01000011">
    <property type="protein sequence ID" value="SMX83703.1"/>
    <property type="molecule type" value="Genomic_DNA"/>
</dbReference>
<sequence>MLRIDNNRSLIDFAHADSLRSRCGFSAVIASAPTIAPAAPQPHRNRAHTRQTEQHQTEQHQTEQHQTEQRRPSVTVTRPNPPGRSTPPTQCRESERTTRLGPVTTDDSAGATPPASPDRRTVRRWQRYLANERLEERVYRNLAERRSGEDREILLSLAAAESRHQEHWITLLGEHAEKRRSADLLTRCLAFLGGLFGSVFVLALAQQSETSSPYDEDEAASAEMAADERIHAEVVRALAARSRARLSGNFRAAVFGANDGLVSNLALVLGVGAAGVSNTVILLTGVSGLLAGALSMGAGEYISVRSQRELLDASTPDPESRHALADLNIDANELALVFRARGMETHEAEARANRTIAAAKNRQAPRLPNLDSEVDRDELGTGIGAALSSFCFFSSGALIPILPYIFGLSGLPAVFLSAGLVGIALLFTGGIVGLLSGKSPGPRALRQLGIGFGAAAVTYVLGLLFGGTA</sequence>
<dbReference type="CDD" id="cd01044">
    <property type="entry name" value="Ferritin_CCC1_N"/>
    <property type="match status" value="1"/>
</dbReference>
<feature type="transmembrane region" description="Helical" evidence="6">
    <location>
        <begin position="448"/>
        <end position="467"/>
    </location>
</feature>
<evidence type="ECO:0000313" key="7">
    <source>
        <dbReference type="EMBL" id="SMX83703.1"/>
    </source>
</evidence>
<evidence type="ECO:0000313" key="8">
    <source>
        <dbReference type="Proteomes" id="UP000234498"/>
    </source>
</evidence>
<name>A0A2H1J8I7_BRELN</name>
<dbReference type="GO" id="GO:0030026">
    <property type="term" value="P:intracellular manganese ion homeostasis"/>
    <property type="evidence" value="ECO:0007669"/>
    <property type="project" value="InterPro"/>
</dbReference>
<dbReference type="CDD" id="cd02433">
    <property type="entry name" value="Nodulin-21_like_2"/>
    <property type="match status" value="1"/>
</dbReference>
<feature type="compositionally biased region" description="Basic and acidic residues" evidence="5">
    <location>
        <begin position="50"/>
        <end position="71"/>
    </location>
</feature>
<dbReference type="InterPro" id="IPR008217">
    <property type="entry name" value="Ccc1_fam"/>
</dbReference>
<keyword evidence="3 6" id="KW-1133">Transmembrane helix</keyword>
<feature type="transmembrane region" description="Helical" evidence="6">
    <location>
        <begin position="265"/>
        <end position="298"/>
    </location>
</feature>
<dbReference type="AlphaFoldDB" id="A0A2H1J8I7"/>
<comment type="subcellular location">
    <subcellularLocation>
        <location evidence="1">Endomembrane system</location>
        <topology evidence="1">Multi-pass membrane protein</topology>
    </subcellularLocation>
</comment>
<feature type="region of interest" description="Disordered" evidence="5">
    <location>
        <begin position="34"/>
        <end position="123"/>
    </location>
</feature>
<dbReference type="GO" id="GO:0012505">
    <property type="term" value="C:endomembrane system"/>
    <property type="evidence" value="ECO:0007669"/>
    <property type="project" value="UniProtKB-SubCell"/>
</dbReference>
<evidence type="ECO:0000256" key="1">
    <source>
        <dbReference type="ARBA" id="ARBA00004127"/>
    </source>
</evidence>
<gene>
    <name evidence="7" type="ORF">BLIN101_02043</name>
</gene>
<evidence type="ECO:0000256" key="5">
    <source>
        <dbReference type="SAM" id="MobiDB-lite"/>
    </source>
</evidence>
<dbReference type="Pfam" id="PF01988">
    <property type="entry name" value="VIT1"/>
    <property type="match status" value="1"/>
</dbReference>
<protein>
    <submittedName>
        <fullName evidence="7">Predicted Fe2+/Mn2+ transporter, VIT1/CCC1 family</fullName>
    </submittedName>
</protein>
<evidence type="ECO:0000256" key="2">
    <source>
        <dbReference type="ARBA" id="ARBA00022692"/>
    </source>
</evidence>
<accession>A0A2H1J8I7</accession>
<evidence type="ECO:0000256" key="3">
    <source>
        <dbReference type="ARBA" id="ARBA00022989"/>
    </source>
</evidence>
<feature type="transmembrane region" description="Helical" evidence="6">
    <location>
        <begin position="184"/>
        <end position="205"/>
    </location>
</feature>
<dbReference type="InterPro" id="IPR039376">
    <property type="entry name" value="Ferritin_CCC1_N"/>
</dbReference>
<dbReference type="Proteomes" id="UP000234498">
    <property type="component" value="Unassembled WGS sequence"/>
</dbReference>
<evidence type="ECO:0000256" key="4">
    <source>
        <dbReference type="ARBA" id="ARBA00023136"/>
    </source>
</evidence>
<feature type="transmembrane region" description="Helical" evidence="6">
    <location>
        <begin position="385"/>
        <end position="406"/>
    </location>
</feature>
<feature type="transmembrane region" description="Helical" evidence="6">
    <location>
        <begin position="412"/>
        <end position="436"/>
    </location>
</feature>
<evidence type="ECO:0000256" key="6">
    <source>
        <dbReference type="SAM" id="Phobius"/>
    </source>
</evidence>